<reference evidence="4 5" key="1">
    <citation type="submission" date="2019-03" db="EMBL/GenBank/DDBJ databases">
        <title>Jiella endophytica sp. nov., a novel endophytic bacterium isolated from root of Ficus microcarpa Linn. f.</title>
        <authorList>
            <person name="Tuo L."/>
        </authorList>
    </citation>
    <scope>NUCLEOTIDE SEQUENCE [LARGE SCALE GENOMIC DNA]</scope>
    <source>
        <strain evidence="4 5">CBS5Q-3</strain>
    </source>
</reference>
<dbReference type="RefSeq" id="WP_134761667.1">
    <property type="nucleotide sequence ID" value="NZ_SOZD01000002.1"/>
</dbReference>
<dbReference type="GO" id="GO:1904680">
    <property type="term" value="F:peptide transmembrane transporter activity"/>
    <property type="evidence" value="ECO:0007669"/>
    <property type="project" value="TreeGrafter"/>
</dbReference>
<dbReference type="PANTHER" id="PTHR30290">
    <property type="entry name" value="PERIPLASMIC BINDING COMPONENT OF ABC TRANSPORTER"/>
    <property type="match status" value="1"/>
</dbReference>
<comment type="similarity">
    <text evidence="2">Belongs to the bacterial solute-binding protein 5 family.</text>
</comment>
<dbReference type="OrthoDB" id="9803988at2"/>
<dbReference type="Pfam" id="PF00496">
    <property type="entry name" value="SBP_bac_5"/>
    <property type="match status" value="1"/>
</dbReference>
<sequence length="663" mass="74389">MPDRLEFAAHRIGGLRAPAILAAVLCGLTGLAAALPSPARAEAAEPKYLAGEVAKGELPPMSERLPSAPRVLPVDSPCAADDLGGTLDMLAASAKDTRIMPVFGYARLVGYDTKYRFVPDILESFQVEGGRIFTFHLRPGMKWSDGEPFTAEDFRYFWEDMAKNPKIAKFGIPPELLVDGEEPEVTFPDDYTVRYAWPKPNPGFLASLAAATPFDIYRPAHYLKKYNPNYTDPKKVEAKVEKSGQRNWVALHFKKDRAQRNDNPDMPTLQPWMLVTKPPSERLIFARNPYFFRVDEEGRQLPYLDEVALTIANSGLIPAKVANGEADLQAAYLSFPNYPFLKRGEKRSHYDVRRWKSGKGAHVALYPNLNAKDPVWRKLLQTADFRRALSLAINRKDINQAIFYGLAETGGNTVLPGSPFFDEKLRSMWSTYEPDRANEMLDALGLKRDSPDGLRHLPDGREMRIVVETAGESREQSDVLQLIRDDWEKIGIELLIRESQREIFRNRIKAGSTLISVWTGLDNGLATPDSDPGEIVPSTAEQLEWPGYGMWVETHGSGGEEPGEAHDLDPLRKLIELRKDWRLSLDEAQKTKIWREALAIFADQVFTIGVVSGVDQIVVVSDKLENVPQQGVYNYDPGAFFGIYNPDTFYFACPAVDTADRRP</sequence>
<dbReference type="EMBL" id="SOZD01000002">
    <property type="protein sequence ID" value="TFF25499.1"/>
    <property type="molecule type" value="Genomic_DNA"/>
</dbReference>
<dbReference type="Gene3D" id="3.10.105.10">
    <property type="entry name" value="Dipeptide-binding Protein, Domain 3"/>
    <property type="match status" value="1"/>
</dbReference>
<comment type="caution">
    <text evidence="4">The sequence shown here is derived from an EMBL/GenBank/DDBJ whole genome shotgun (WGS) entry which is preliminary data.</text>
</comment>
<dbReference type="AlphaFoldDB" id="A0A4Y8RPI7"/>
<feature type="domain" description="Solute-binding protein family 5" evidence="3">
    <location>
        <begin position="117"/>
        <end position="518"/>
    </location>
</feature>
<dbReference type="SUPFAM" id="SSF53850">
    <property type="entry name" value="Periplasmic binding protein-like II"/>
    <property type="match status" value="1"/>
</dbReference>
<gene>
    <name evidence="4" type="ORF">E3C22_09120</name>
</gene>
<dbReference type="Gene3D" id="3.40.190.10">
    <property type="entry name" value="Periplasmic binding protein-like II"/>
    <property type="match status" value="1"/>
</dbReference>
<evidence type="ECO:0000313" key="5">
    <source>
        <dbReference type="Proteomes" id="UP000298179"/>
    </source>
</evidence>
<dbReference type="PANTHER" id="PTHR30290:SF62">
    <property type="entry name" value="OLIGOPEPTIDE ABC TRANSPORTER, PERIPLASMIC OLIGOPEPTIDE-BINDING PROTEIN"/>
    <property type="match status" value="1"/>
</dbReference>
<comment type="subcellular location">
    <subcellularLocation>
        <location evidence="1">Periplasm</location>
    </subcellularLocation>
</comment>
<accession>A0A4Y8RPI7</accession>
<organism evidence="4 5">
    <name type="scientific">Jiella endophytica</name>
    <dbReference type="NCBI Taxonomy" id="2558362"/>
    <lineage>
        <taxon>Bacteria</taxon>
        <taxon>Pseudomonadati</taxon>
        <taxon>Pseudomonadota</taxon>
        <taxon>Alphaproteobacteria</taxon>
        <taxon>Hyphomicrobiales</taxon>
        <taxon>Aurantimonadaceae</taxon>
        <taxon>Jiella</taxon>
    </lineage>
</organism>
<proteinExistence type="inferred from homology"/>
<dbReference type="GO" id="GO:0015833">
    <property type="term" value="P:peptide transport"/>
    <property type="evidence" value="ECO:0007669"/>
    <property type="project" value="TreeGrafter"/>
</dbReference>
<dbReference type="CDD" id="cd08500">
    <property type="entry name" value="PBP2_NikA_DppA_OppA_like_4"/>
    <property type="match status" value="1"/>
</dbReference>
<dbReference type="InterPro" id="IPR039424">
    <property type="entry name" value="SBP_5"/>
</dbReference>
<evidence type="ECO:0000259" key="3">
    <source>
        <dbReference type="Pfam" id="PF00496"/>
    </source>
</evidence>
<evidence type="ECO:0000256" key="2">
    <source>
        <dbReference type="ARBA" id="ARBA00005695"/>
    </source>
</evidence>
<evidence type="ECO:0000313" key="4">
    <source>
        <dbReference type="EMBL" id="TFF25499.1"/>
    </source>
</evidence>
<protein>
    <submittedName>
        <fullName evidence="4">ABC transporter substrate-binding protein</fullName>
    </submittedName>
</protein>
<name>A0A4Y8RPI7_9HYPH</name>
<keyword evidence="5" id="KW-1185">Reference proteome</keyword>
<evidence type="ECO:0000256" key="1">
    <source>
        <dbReference type="ARBA" id="ARBA00004418"/>
    </source>
</evidence>
<dbReference type="InterPro" id="IPR000914">
    <property type="entry name" value="SBP_5_dom"/>
</dbReference>
<dbReference type="Proteomes" id="UP000298179">
    <property type="component" value="Unassembled WGS sequence"/>
</dbReference>